<dbReference type="SMART" id="SM00209">
    <property type="entry name" value="TSP1"/>
    <property type="match status" value="1"/>
</dbReference>
<accession>A0A9X0A442</accession>
<evidence type="ECO:0000256" key="1">
    <source>
        <dbReference type="SAM" id="SignalP"/>
    </source>
</evidence>
<dbReference type="PANTHER" id="PTHR16311:SF3">
    <property type="entry name" value="THROMBOSPONDIN TYPE-1 DOMAIN-CONTAINING PROTEIN 1"/>
    <property type="match status" value="1"/>
</dbReference>
<keyword evidence="3" id="KW-1185">Reference proteome</keyword>
<dbReference type="PANTHER" id="PTHR16311">
    <property type="entry name" value="THROMBOSPONDIN TYPE I DOMAIN-CONTAINING 1"/>
    <property type="match status" value="1"/>
</dbReference>
<proteinExistence type="predicted"/>
<comment type="caution">
    <text evidence="2">The sequence shown here is derived from an EMBL/GenBank/DDBJ whole genome shotgun (WGS) entry which is preliminary data.</text>
</comment>
<feature type="chain" id="PRO_5040880480" evidence="1">
    <location>
        <begin position="23"/>
        <end position="478"/>
    </location>
</feature>
<dbReference type="GO" id="GO:0071944">
    <property type="term" value="C:cell periphery"/>
    <property type="evidence" value="ECO:0007669"/>
    <property type="project" value="TreeGrafter"/>
</dbReference>
<dbReference type="Proteomes" id="UP001163046">
    <property type="component" value="Unassembled WGS sequence"/>
</dbReference>
<dbReference type="SUPFAM" id="SSF82895">
    <property type="entry name" value="TSP-1 type 1 repeat"/>
    <property type="match status" value="1"/>
</dbReference>
<evidence type="ECO:0000313" key="2">
    <source>
        <dbReference type="EMBL" id="KAJ7393061.1"/>
    </source>
</evidence>
<feature type="signal peptide" evidence="1">
    <location>
        <begin position="1"/>
        <end position="22"/>
    </location>
</feature>
<dbReference type="OrthoDB" id="5984906at2759"/>
<reference evidence="2" key="1">
    <citation type="submission" date="2023-01" db="EMBL/GenBank/DDBJ databases">
        <title>Genome assembly of the deep-sea coral Lophelia pertusa.</title>
        <authorList>
            <person name="Herrera S."/>
            <person name="Cordes E."/>
        </authorList>
    </citation>
    <scope>NUCLEOTIDE SEQUENCE</scope>
    <source>
        <strain evidence="2">USNM1676648</strain>
        <tissue evidence="2">Polyp</tissue>
    </source>
</reference>
<gene>
    <name evidence="2" type="ORF">OS493_008359</name>
</gene>
<dbReference type="EMBL" id="MU825399">
    <property type="protein sequence ID" value="KAJ7393061.1"/>
    <property type="molecule type" value="Genomic_DNA"/>
</dbReference>
<dbReference type="PROSITE" id="PS50092">
    <property type="entry name" value="TSP1"/>
    <property type="match status" value="1"/>
</dbReference>
<dbReference type="InterPro" id="IPR000884">
    <property type="entry name" value="TSP1_rpt"/>
</dbReference>
<name>A0A9X0A442_9CNID</name>
<evidence type="ECO:0000313" key="3">
    <source>
        <dbReference type="Proteomes" id="UP001163046"/>
    </source>
</evidence>
<sequence length="478" mass="54158">MEICSVLLCSLLIASGILSSRADGIKDFGKRPLEGLAVDLSSVSLDVLGGNVTLNFHFPSNFSGFSSARTLSVLVFDNNTGKRLHTENVLLVRREISVILPCEIFDHPVLYTFKYRISNSTFEAFISQTLPIQWGEIYIDSPTNHTALTRFGSIWIRHNRKCLPKTYRDEVNLYYIKGHEKIFLTRKYIRKLSNGKHRMPKRSWIRMGFTCDMFDTQGIYHFEYQTGFVNLTLAKSEAIHVYWGQHTLSSLVKTILPCKNTFAITFAQPHCKFGRTQDAIMMGDRYSEKPIAHKPVEQGHTVAFFQCSLFKNYVDEYCFHYVTTSSLTKSTVTVASLCLPSHPPGTSIHDGWSAWSPWGLCSSSCGQGKQHRYRFCTSVSTSKDKASTCAGKSLMSRSCALNPCPDTEDFVAGMVEEIKNQHKPGVTSYRFPHSFFRIRMFLWMSTNRAKRDDYVITAAVCPSGVLQLYLGDYPTGRE</sequence>
<dbReference type="AlphaFoldDB" id="A0A9X0A442"/>
<organism evidence="2 3">
    <name type="scientific">Desmophyllum pertusum</name>
    <dbReference type="NCBI Taxonomy" id="174260"/>
    <lineage>
        <taxon>Eukaryota</taxon>
        <taxon>Metazoa</taxon>
        <taxon>Cnidaria</taxon>
        <taxon>Anthozoa</taxon>
        <taxon>Hexacorallia</taxon>
        <taxon>Scleractinia</taxon>
        <taxon>Caryophylliina</taxon>
        <taxon>Caryophylliidae</taxon>
        <taxon>Desmophyllum</taxon>
    </lineage>
</organism>
<dbReference type="InterPro" id="IPR036383">
    <property type="entry name" value="TSP1_rpt_sf"/>
</dbReference>
<dbReference type="Gene3D" id="2.20.100.10">
    <property type="entry name" value="Thrombospondin type-1 (TSP1) repeat"/>
    <property type="match status" value="1"/>
</dbReference>
<dbReference type="InterPro" id="IPR038877">
    <property type="entry name" value="THSD1"/>
</dbReference>
<dbReference type="Pfam" id="PF00090">
    <property type="entry name" value="TSP_1"/>
    <property type="match status" value="1"/>
</dbReference>
<keyword evidence="1" id="KW-0732">Signal</keyword>
<protein>
    <submittedName>
        <fullName evidence="2">Uncharacterized protein</fullName>
    </submittedName>
</protein>